<dbReference type="Pfam" id="PF04480">
    <property type="entry name" value="DUF559"/>
    <property type="match status" value="1"/>
</dbReference>
<keyword evidence="2" id="KW-0540">Nuclease</keyword>
<gene>
    <name evidence="2" type="ORF">ACFS5N_15665</name>
</gene>
<sequence length="135" mass="16347">MTRKIIPYKPYLKELARQLRNDSTLSEVLLWNELKNKKYFGYDFQRQKPLLDYIVDFYCNELDLVIEIDGQYHNSEEKYSLDQNRDKKLAEYYLTVIRFTEWEVRKDMLNVLRTIEKHIVEHTPNPSQEGNHSVS</sequence>
<name>A0ABW5YFV4_9SPHI</name>
<accession>A0ABW5YFV4</accession>
<dbReference type="PANTHER" id="PTHR38590:SF1">
    <property type="entry name" value="BLL0828 PROTEIN"/>
    <property type="match status" value="1"/>
</dbReference>
<proteinExistence type="predicted"/>
<dbReference type="PANTHER" id="PTHR38590">
    <property type="entry name" value="BLL0828 PROTEIN"/>
    <property type="match status" value="1"/>
</dbReference>
<dbReference type="GO" id="GO:0004519">
    <property type="term" value="F:endonuclease activity"/>
    <property type="evidence" value="ECO:0007669"/>
    <property type="project" value="UniProtKB-KW"/>
</dbReference>
<feature type="domain" description="DUF559" evidence="1">
    <location>
        <begin position="12"/>
        <end position="118"/>
    </location>
</feature>
<dbReference type="SUPFAM" id="SSF52980">
    <property type="entry name" value="Restriction endonuclease-like"/>
    <property type="match status" value="1"/>
</dbReference>
<keyword evidence="2" id="KW-0378">Hydrolase</keyword>
<keyword evidence="3" id="KW-1185">Reference proteome</keyword>
<dbReference type="InterPro" id="IPR047216">
    <property type="entry name" value="Endonuclease_DUF559_bact"/>
</dbReference>
<reference evidence="3" key="1">
    <citation type="journal article" date="2019" name="Int. J. Syst. Evol. Microbiol.">
        <title>The Global Catalogue of Microorganisms (GCM) 10K type strain sequencing project: providing services to taxonomists for standard genome sequencing and annotation.</title>
        <authorList>
            <consortium name="The Broad Institute Genomics Platform"/>
            <consortium name="The Broad Institute Genome Sequencing Center for Infectious Disease"/>
            <person name="Wu L."/>
            <person name="Ma J."/>
        </authorList>
    </citation>
    <scope>NUCLEOTIDE SEQUENCE [LARGE SCALE GENOMIC DNA]</scope>
    <source>
        <strain evidence="3">KCTC 22437</strain>
    </source>
</reference>
<evidence type="ECO:0000259" key="1">
    <source>
        <dbReference type="Pfam" id="PF04480"/>
    </source>
</evidence>
<dbReference type="InterPro" id="IPR011335">
    <property type="entry name" value="Restrct_endonuc-II-like"/>
</dbReference>
<protein>
    <submittedName>
        <fullName evidence="2">Endonuclease domain-containing protein</fullName>
    </submittedName>
</protein>
<dbReference type="Proteomes" id="UP001597557">
    <property type="component" value="Unassembled WGS sequence"/>
</dbReference>
<evidence type="ECO:0000313" key="2">
    <source>
        <dbReference type="EMBL" id="MFD2873919.1"/>
    </source>
</evidence>
<dbReference type="RefSeq" id="WP_377187587.1">
    <property type="nucleotide sequence ID" value="NZ_JBHUPD010000003.1"/>
</dbReference>
<dbReference type="InterPro" id="IPR007569">
    <property type="entry name" value="DUF559"/>
</dbReference>
<keyword evidence="2" id="KW-0255">Endonuclease</keyword>
<comment type="caution">
    <text evidence="2">The sequence shown here is derived from an EMBL/GenBank/DDBJ whole genome shotgun (WGS) entry which is preliminary data.</text>
</comment>
<dbReference type="CDD" id="cd01038">
    <property type="entry name" value="Endonuclease_DUF559"/>
    <property type="match status" value="1"/>
</dbReference>
<organism evidence="2 3">
    <name type="scientific">Mucilaginibacter ximonensis</name>
    <dbReference type="NCBI Taxonomy" id="538021"/>
    <lineage>
        <taxon>Bacteria</taxon>
        <taxon>Pseudomonadati</taxon>
        <taxon>Bacteroidota</taxon>
        <taxon>Sphingobacteriia</taxon>
        <taxon>Sphingobacteriales</taxon>
        <taxon>Sphingobacteriaceae</taxon>
        <taxon>Mucilaginibacter</taxon>
    </lineage>
</organism>
<dbReference type="Gene3D" id="3.40.960.10">
    <property type="entry name" value="VSR Endonuclease"/>
    <property type="match status" value="1"/>
</dbReference>
<evidence type="ECO:0000313" key="3">
    <source>
        <dbReference type="Proteomes" id="UP001597557"/>
    </source>
</evidence>
<dbReference type="EMBL" id="JBHUPD010000003">
    <property type="protein sequence ID" value="MFD2873919.1"/>
    <property type="molecule type" value="Genomic_DNA"/>
</dbReference>